<feature type="region of interest" description="Disordered" evidence="1">
    <location>
        <begin position="1"/>
        <end position="30"/>
    </location>
</feature>
<dbReference type="Pfam" id="PF13472">
    <property type="entry name" value="Lipase_GDSL_2"/>
    <property type="match status" value="1"/>
</dbReference>
<evidence type="ECO:0000256" key="1">
    <source>
        <dbReference type="SAM" id="MobiDB-lite"/>
    </source>
</evidence>
<dbReference type="EMBL" id="SRSF01000007">
    <property type="protein sequence ID" value="THH37523.1"/>
    <property type="molecule type" value="Genomic_DNA"/>
</dbReference>
<dbReference type="InterPro" id="IPR013830">
    <property type="entry name" value="SGNH_hydro"/>
</dbReference>
<feature type="domain" description="SGNH hydrolase-type esterase" evidence="2">
    <location>
        <begin position="103"/>
        <end position="254"/>
    </location>
</feature>
<dbReference type="GO" id="GO:0004622">
    <property type="term" value="F:phosphatidylcholine lysophospholipase activity"/>
    <property type="evidence" value="ECO:0007669"/>
    <property type="project" value="TreeGrafter"/>
</dbReference>
<evidence type="ECO:0000313" key="3">
    <source>
        <dbReference type="EMBL" id="THH37523.1"/>
    </source>
</evidence>
<protein>
    <submittedName>
        <fullName evidence="3">G-D-S-L family lipolytic protein</fullName>
    </submittedName>
</protein>
<evidence type="ECO:0000313" key="4">
    <source>
        <dbReference type="Proteomes" id="UP000308528"/>
    </source>
</evidence>
<proteinExistence type="predicted"/>
<evidence type="ECO:0000259" key="2">
    <source>
        <dbReference type="Pfam" id="PF13472"/>
    </source>
</evidence>
<reference evidence="3 4" key="1">
    <citation type="submission" date="2019-04" db="EMBL/GenBank/DDBJ databases">
        <title>Lewinella litorea sp. nov., isolated from a marine sand.</title>
        <authorList>
            <person name="Yoon J.-H."/>
        </authorList>
    </citation>
    <scope>NUCLEOTIDE SEQUENCE [LARGE SCALE GENOMIC DNA]</scope>
    <source>
        <strain evidence="3 4">HSMS-39</strain>
    </source>
</reference>
<gene>
    <name evidence="3" type="ORF">E4021_13955</name>
</gene>
<dbReference type="Proteomes" id="UP000308528">
    <property type="component" value="Unassembled WGS sequence"/>
</dbReference>
<sequence>MSRQGMMRLASKAEGFRSRERPAGGKGCSHGGAAAGSVSFRRSNMPPMRLTVLLLLITTALYAQSAPDPTRFAAEIEAFATADAVQPIAPGVILFVGSSSVRMWHSLQEDLEGHRVLNRGFGGSQFADLIHYADRLIYPYRPRAVFVYEGDNDIAAGDSARDVLRSAKKLRKMIAKNLSKDTPVVFISPKPSVARWELHREYEKANDLLEAYAEKQKHTYFVDVWTPALLPDGTVRKDIFLADNLHMTAAGYDIWEAAIEPVVELLDR</sequence>
<accession>A0A4V3XKM2</accession>
<dbReference type="InterPro" id="IPR051532">
    <property type="entry name" value="Ester_Hydrolysis_Enzymes"/>
</dbReference>
<keyword evidence="4" id="KW-1185">Reference proteome</keyword>
<name>A0A4V3XKM2_9BACT</name>
<dbReference type="InterPro" id="IPR036514">
    <property type="entry name" value="SGNH_hydro_sf"/>
</dbReference>
<dbReference type="PANTHER" id="PTHR30383">
    <property type="entry name" value="THIOESTERASE 1/PROTEASE 1/LYSOPHOSPHOLIPASE L1"/>
    <property type="match status" value="1"/>
</dbReference>
<dbReference type="PANTHER" id="PTHR30383:SF5">
    <property type="entry name" value="SGNH HYDROLASE-TYPE ESTERASE DOMAIN-CONTAINING PROTEIN"/>
    <property type="match status" value="1"/>
</dbReference>
<dbReference type="Gene3D" id="3.40.50.1110">
    <property type="entry name" value="SGNH hydrolase"/>
    <property type="match status" value="1"/>
</dbReference>
<dbReference type="OrthoDB" id="9790057at2"/>
<dbReference type="SUPFAM" id="SSF52266">
    <property type="entry name" value="SGNH hydrolase"/>
    <property type="match status" value="1"/>
</dbReference>
<organism evidence="3 4">
    <name type="scientific">Neolewinella litorea</name>
    <dbReference type="NCBI Taxonomy" id="2562452"/>
    <lineage>
        <taxon>Bacteria</taxon>
        <taxon>Pseudomonadati</taxon>
        <taxon>Bacteroidota</taxon>
        <taxon>Saprospiria</taxon>
        <taxon>Saprospirales</taxon>
        <taxon>Lewinellaceae</taxon>
        <taxon>Neolewinella</taxon>
    </lineage>
</organism>
<comment type="caution">
    <text evidence="3">The sequence shown here is derived from an EMBL/GenBank/DDBJ whole genome shotgun (WGS) entry which is preliminary data.</text>
</comment>
<feature type="compositionally biased region" description="Basic and acidic residues" evidence="1">
    <location>
        <begin position="14"/>
        <end position="23"/>
    </location>
</feature>
<dbReference type="AlphaFoldDB" id="A0A4V3XKM2"/>